<reference evidence="1" key="1">
    <citation type="journal article" date="2020" name="Nature">
        <title>Giant virus diversity and host interactions through global metagenomics.</title>
        <authorList>
            <person name="Schulz F."/>
            <person name="Roux S."/>
            <person name="Paez-Espino D."/>
            <person name="Jungbluth S."/>
            <person name="Walsh D.A."/>
            <person name="Denef V.J."/>
            <person name="McMahon K.D."/>
            <person name="Konstantinidis K.T."/>
            <person name="Eloe-Fadrosh E.A."/>
            <person name="Kyrpides N.C."/>
            <person name="Woyke T."/>
        </authorList>
    </citation>
    <scope>NUCLEOTIDE SEQUENCE</scope>
    <source>
        <strain evidence="1">GVMAG-M-3300018416-45</strain>
    </source>
</reference>
<organism evidence="1">
    <name type="scientific">viral metagenome</name>
    <dbReference type="NCBI Taxonomy" id="1070528"/>
    <lineage>
        <taxon>unclassified sequences</taxon>
        <taxon>metagenomes</taxon>
        <taxon>organismal metagenomes</taxon>
    </lineage>
</organism>
<name>A0A6C0BT23_9ZZZZ</name>
<dbReference type="EMBL" id="MN739230">
    <property type="protein sequence ID" value="QHS94719.1"/>
    <property type="molecule type" value="Genomic_DNA"/>
</dbReference>
<protein>
    <submittedName>
        <fullName evidence="1">Uncharacterized protein</fullName>
    </submittedName>
</protein>
<dbReference type="Gene3D" id="3.30.40.220">
    <property type="match status" value="1"/>
</dbReference>
<dbReference type="AlphaFoldDB" id="A0A6C0BT23"/>
<sequence length="165" mass="19003">MSDNGIRSVIFKTKKAKDGMKPKKKRIRKRKVSGEPEIDKQLLVLDGLMDDTQSHISREITQKISGYKAQDKCSQHNTILISYNEVINKLSSCELLCSYCNKIVKLSYEMVRDPHQWTLDRVDNDMGHSDSNTVISCLSCNIKRKRINKKIFEESQNIIVLKLNS</sequence>
<accession>A0A6C0BT23</accession>
<proteinExistence type="predicted"/>
<evidence type="ECO:0000313" key="1">
    <source>
        <dbReference type="EMBL" id="QHS94719.1"/>
    </source>
</evidence>